<dbReference type="PRINTS" id="PR00101">
    <property type="entry name" value="ATCASE"/>
</dbReference>
<keyword evidence="4" id="KW-1185">Reference proteome</keyword>
<evidence type="ECO:0000256" key="1">
    <source>
        <dbReference type="ARBA" id="ARBA00022679"/>
    </source>
</evidence>
<dbReference type="Gene3D" id="3.40.50.1370">
    <property type="entry name" value="Aspartate/ornithine carbamoyltransferase"/>
    <property type="match status" value="2"/>
</dbReference>
<evidence type="ECO:0000259" key="2">
    <source>
        <dbReference type="Pfam" id="PF02729"/>
    </source>
</evidence>
<dbReference type="PANTHER" id="PTHR45753">
    <property type="entry name" value="ORNITHINE CARBAMOYLTRANSFERASE, MITOCHONDRIAL"/>
    <property type="match status" value="1"/>
</dbReference>
<dbReference type="InterPro" id="IPR036901">
    <property type="entry name" value="Asp/Orn_carbamoylTrfase_sf"/>
</dbReference>
<gene>
    <name evidence="3" type="ORF">pipiens_019594</name>
</gene>
<protein>
    <recommendedName>
        <fullName evidence="2">Aspartate/ornithine carbamoyltransferase carbamoyl-P binding domain-containing protein</fullName>
    </recommendedName>
</protein>
<dbReference type="Proteomes" id="UP001562425">
    <property type="component" value="Unassembled WGS sequence"/>
</dbReference>
<dbReference type="InterPro" id="IPR032466">
    <property type="entry name" value="Metal_Hydrolase"/>
</dbReference>
<proteinExistence type="predicted"/>
<dbReference type="EMBL" id="JBEHCU010002320">
    <property type="protein sequence ID" value="KAL1402929.1"/>
    <property type="molecule type" value="Genomic_DNA"/>
</dbReference>
<evidence type="ECO:0000313" key="4">
    <source>
        <dbReference type="Proteomes" id="UP001562425"/>
    </source>
</evidence>
<accession>A0ABD1DXA1</accession>
<dbReference type="SUPFAM" id="SSF51556">
    <property type="entry name" value="Metallo-dependent hydrolases"/>
    <property type="match status" value="1"/>
</dbReference>
<organism evidence="3 4">
    <name type="scientific">Culex pipiens pipiens</name>
    <name type="common">Northern house mosquito</name>
    <dbReference type="NCBI Taxonomy" id="38569"/>
    <lineage>
        <taxon>Eukaryota</taxon>
        <taxon>Metazoa</taxon>
        <taxon>Ecdysozoa</taxon>
        <taxon>Arthropoda</taxon>
        <taxon>Hexapoda</taxon>
        <taxon>Insecta</taxon>
        <taxon>Pterygota</taxon>
        <taxon>Neoptera</taxon>
        <taxon>Endopterygota</taxon>
        <taxon>Diptera</taxon>
        <taxon>Nematocera</taxon>
        <taxon>Culicoidea</taxon>
        <taxon>Culicidae</taxon>
        <taxon>Culicinae</taxon>
        <taxon>Culicini</taxon>
        <taxon>Culex</taxon>
        <taxon>Culex</taxon>
    </lineage>
</organism>
<dbReference type="SUPFAM" id="SSF53671">
    <property type="entry name" value="Aspartate/ornithine carbamoyltransferase"/>
    <property type="match status" value="1"/>
</dbReference>
<comment type="caution">
    <text evidence="3">The sequence shown here is derived from an EMBL/GenBank/DDBJ whole genome shotgun (WGS) entry which is preliminary data.</text>
</comment>
<name>A0ABD1DXA1_CULPP</name>
<dbReference type="InterPro" id="IPR006132">
    <property type="entry name" value="Asp/Orn_carbamoyltranf_P-bd"/>
</dbReference>
<dbReference type="GO" id="GO:0016740">
    <property type="term" value="F:transferase activity"/>
    <property type="evidence" value="ECO:0007669"/>
    <property type="project" value="UniProtKB-KW"/>
</dbReference>
<sequence length="382" mass="43427">MRNGIRRRWKSCWRRWLIDRSISVTWHGRRTADLDRIGHGNGEVRLVVCCPKDHQALWDNLDVIEVFAPDHAPHTKREKESDNPSPGLEMILPLLLTTFNEDRLSLEDLIAMFYKNPKWNFGLPEQPNTYDEDDFNEEWIIPEVPPHYKARWSSFAGIKVKGRVYRNDISRNRRWPVEKINGSLDGLDFLTLRKIISDTTRRYFWENGHTNAVFSKLLAGNESNSDNYGKDVLLPVANLTPKERTMAGKHVLSEKQLNEIFNVAQTMRAPRGPAGVTGAMQCLEGRVIYMNETSSSVKKGEVSIFVMAGYSDVVVLRHPEPAAVSKASHHCRKPLINAGDGIGEHPTQSLLDFFTIREEIGTVNGLTIIIVGDLKHARTVHS</sequence>
<reference evidence="3 4" key="1">
    <citation type="submission" date="2024-05" db="EMBL/GenBank/DDBJ databases">
        <title>Culex pipiens pipiens assembly and annotation.</title>
        <authorList>
            <person name="Alout H."/>
            <person name="Durand T."/>
        </authorList>
    </citation>
    <scope>NUCLEOTIDE SEQUENCE [LARGE SCALE GENOMIC DNA]</scope>
    <source>
        <strain evidence="3">HA-2024</strain>
        <tissue evidence="3">Whole body</tissue>
    </source>
</reference>
<dbReference type="AlphaFoldDB" id="A0ABD1DXA1"/>
<keyword evidence="1" id="KW-0808">Transferase</keyword>
<feature type="domain" description="Aspartate/ornithine carbamoyltransferase carbamoyl-P binding" evidence="2">
    <location>
        <begin position="276"/>
        <end position="358"/>
    </location>
</feature>
<evidence type="ECO:0000313" key="3">
    <source>
        <dbReference type="EMBL" id="KAL1402929.1"/>
    </source>
</evidence>
<dbReference type="PANTHER" id="PTHR45753:SF6">
    <property type="entry name" value="ASPARTATE CARBAMOYLTRANSFERASE"/>
    <property type="match status" value="1"/>
</dbReference>
<dbReference type="Pfam" id="PF02729">
    <property type="entry name" value="OTCace_N"/>
    <property type="match status" value="1"/>
</dbReference>
<dbReference type="Gene3D" id="3.20.20.140">
    <property type="entry name" value="Metal-dependent hydrolases"/>
    <property type="match status" value="1"/>
</dbReference>